<keyword evidence="1" id="KW-0678">Repressor</keyword>
<evidence type="ECO:0000313" key="8">
    <source>
        <dbReference type="Proteomes" id="UP000184085"/>
    </source>
</evidence>
<keyword evidence="3 5" id="KW-0238">DNA-binding</keyword>
<dbReference type="RefSeq" id="WP_072705914.1">
    <property type="nucleotide sequence ID" value="NZ_FMJB01000046.1"/>
</dbReference>
<evidence type="ECO:0000256" key="4">
    <source>
        <dbReference type="ARBA" id="ARBA00023163"/>
    </source>
</evidence>
<organism evidence="7 8">
    <name type="scientific">Donghicola eburneus</name>
    <dbReference type="NCBI Taxonomy" id="393278"/>
    <lineage>
        <taxon>Bacteria</taxon>
        <taxon>Pseudomonadati</taxon>
        <taxon>Pseudomonadota</taxon>
        <taxon>Alphaproteobacteria</taxon>
        <taxon>Rhodobacterales</taxon>
        <taxon>Roseobacteraceae</taxon>
        <taxon>Donghicola</taxon>
    </lineage>
</organism>
<dbReference type="GO" id="GO:0003677">
    <property type="term" value="F:DNA binding"/>
    <property type="evidence" value="ECO:0007669"/>
    <property type="project" value="UniProtKB-UniRule"/>
</dbReference>
<keyword evidence="4" id="KW-0804">Transcription</keyword>
<accession>A0A1M4MZR4</accession>
<evidence type="ECO:0000256" key="1">
    <source>
        <dbReference type="ARBA" id="ARBA00022491"/>
    </source>
</evidence>
<dbReference type="PROSITE" id="PS50977">
    <property type="entry name" value="HTH_TETR_2"/>
    <property type="match status" value="1"/>
</dbReference>
<feature type="DNA-binding region" description="H-T-H motif" evidence="5">
    <location>
        <begin position="31"/>
        <end position="50"/>
    </location>
</feature>
<name>A0A1M4MZR4_9RHOB</name>
<evidence type="ECO:0000256" key="5">
    <source>
        <dbReference type="PROSITE-ProRule" id="PRU00335"/>
    </source>
</evidence>
<dbReference type="Pfam" id="PF00440">
    <property type="entry name" value="TetR_N"/>
    <property type="match status" value="1"/>
</dbReference>
<evidence type="ECO:0000313" key="7">
    <source>
        <dbReference type="EMBL" id="SCM67264.1"/>
    </source>
</evidence>
<feature type="domain" description="HTH tetR-type" evidence="6">
    <location>
        <begin position="8"/>
        <end position="68"/>
    </location>
</feature>
<dbReference type="InterPro" id="IPR039538">
    <property type="entry name" value="BetI_C"/>
</dbReference>
<dbReference type="SUPFAM" id="SSF46689">
    <property type="entry name" value="Homeodomain-like"/>
    <property type="match status" value="1"/>
</dbReference>
<dbReference type="Pfam" id="PF13977">
    <property type="entry name" value="TetR_C_6"/>
    <property type="match status" value="1"/>
</dbReference>
<evidence type="ECO:0000259" key="6">
    <source>
        <dbReference type="PROSITE" id="PS50977"/>
    </source>
</evidence>
<evidence type="ECO:0000256" key="3">
    <source>
        <dbReference type="ARBA" id="ARBA00023125"/>
    </source>
</evidence>
<dbReference type="SUPFAM" id="SSF48498">
    <property type="entry name" value="Tetracyclin repressor-like, C-terminal domain"/>
    <property type="match status" value="1"/>
</dbReference>
<dbReference type="InterPro" id="IPR001647">
    <property type="entry name" value="HTH_TetR"/>
</dbReference>
<sequence>MGRKSIADIRRVEFATAAFEVLSIHGMKGTTLQRVADHTGASKASVLHYFSNKQILIETALRQANATLRKEAVALMNLASTPWEKFYGILEANFSPTTFRPEVAHGWISMCAEVPHNPQFQRLQTVIYRRLHSNLVTALKETGMTPAEAERGANVVSLLIDGIWMRCGLQIGGLNREDAFAHIEGVLNNLFGDLTERHSAKTKMSALANALTLNAAKP</sequence>
<dbReference type="InterPro" id="IPR036271">
    <property type="entry name" value="Tet_transcr_reg_TetR-rel_C_sf"/>
</dbReference>
<dbReference type="Gene3D" id="1.10.357.10">
    <property type="entry name" value="Tetracycline Repressor, domain 2"/>
    <property type="match status" value="1"/>
</dbReference>
<dbReference type="EMBL" id="FMJB01000046">
    <property type="protein sequence ID" value="SCM67264.1"/>
    <property type="molecule type" value="Genomic_DNA"/>
</dbReference>
<dbReference type="NCBIfam" id="NF001978">
    <property type="entry name" value="PRK00767.1"/>
    <property type="match status" value="1"/>
</dbReference>
<protein>
    <submittedName>
        <fullName evidence="7">Transcriptional regulator</fullName>
    </submittedName>
</protein>
<keyword evidence="2" id="KW-0805">Transcription regulation</keyword>
<gene>
    <name evidence="7" type="ORF">KARMA_1462</name>
</gene>
<reference evidence="8" key="1">
    <citation type="submission" date="2016-09" db="EMBL/GenBank/DDBJ databases">
        <authorList>
            <person name="Wibberg D."/>
        </authorList>
    </citation>
    <scope>NUCLEOTIDE SEQUENCE [LARGE SCALE GENOMIC DNA]</scope>
</reference>
<keyword evidence="8" id="KW-1185">Reference proteome</keyword>
<proteinExistence type="predicted"/>
<dbReference type="Proteomes" id="UP000184085">
    <property type="component" value="Unassembled WGS sequence"/>
</dbReference>
<dbReference type="InterPro" id="IPR009057">
    <property type="entry name" value="Homeodomain-like_sf"/>
</dbReference>
<evidence type="ECO:0000256" key="2">
    <source>
        <dbReference type="ARBA" id="ARBA00023015"/>
    </source>
</evidence>
<dbReference type="AlphaFoldDB" id="A0A1M4MZR4"/>